<evidence type="ECO:0000313" key="3">
    <source>
        <dbReference type="EMBL" id="CAE0571770.1"/>
    </source>
</evidence>
<feature type="transmembrane region" description="Helical" evidence="2">
    <location>
        <begin position="108"/>
        <end position="129"/>
    </location>
</feature>
<sequence>MASTEAARPTRASSPAPRKSVTKKDGVLAQENRSPQKAAEPKQAKAPAKATTNTEVRKARAPLSKKVKALFAVLALAISVVLVAAVMWAKPGLVSDLAERAMALPRSAVIGAAAATASVALAGASTIVLKRRRATQAAKAK</sequence>
<organism evidence="3">
    <name type="scientific">Strombidinopsis acuminata</name>
    <dbReference type="NCBI Taxonomy" id="141414"/>
    <lineage>
        <taxon>Eukaryota</taxon>
        <taxon>Sar</taxon>
        <taxon>Alveolata</taxon>
        <taxon>Ciliophora</taxon>
        <taxon>Intramacronucleata</taxon>
        <taxon>Spirotrichea</taxon>
        <taxon>Choreotrichia</taxon>
        <taxon>Choreotrichida</taxon>
        <taxon>Strombidinopsidae</taxon>
        <taxon>Strombidinopsis</taxon>
    </lineage>
</organism>
<evidence type="ECO:0000256" key="1">
    <source>
        <dbReference type="SAM" id="MobiDB-lite"/>
    </source>
</evidence>
<name>A0A7S3T2E9_9SPIT</name>
<feature type="region of interest" description="Disordered" evidence="1">
    <location>
        <begin position="1"/>
        <end position="60"/>
    </location>
</feature>
<gene>
    <name evidence="3" type="ORF">SACU0126_LOCUS21135</name>
</gene>
<reference evidence="3" key="1">
    <citation type="submission" date="2021-01" db="EMBL/GenBank/DDBJ databases">
        <authorList>
            <person name="Corre E."/>
            <person name="Pelletier E."/>
            <person name="Niang G."/>
            <person name="Scheremetjew M."/>
            <person name="Finn R."/>
            <person name="Kale V."/>
            <person name="Holt S."/>
            <person name="Cochrane G."/>
            <person name="Meng A."/>
            <person name="Brown T."/>
            <person name="Cohen L."/>
        </authorList>
    </citation>
    <scope>NUCLEOTIDE SEQUENCE</scope>
    <source>
        <strain evidence="3">SPMC142</strain>
    </source>
</reference>
<feature type="transmembrane region" description="Helical" evidence="2">
    <location>
        <begin position="67"/>
        <end position="88"/>
    </location>
</feature>
<dbReference type="AlphaFoldDB" id="A0A7S3T2E9"/>
<proteinExistence type="predicted"/>
<feature type="compositionally biased region" description="Low complexity" evidence="1">
    <location>
        <begin position="1"/>
        <end position="19"/>
    </location>
</feature>
<keyword evidence="2" id="KW-0812">Transmembrane</keyword>
<protein>
    <submittedName>
        <fullName evidence="3">Uncharacterized protein</fullName>
    </submittedName>
</protein>
<keyword evidence="2" id="KW-0472">Membrane</keyword>
<dbReference type="EMBL" id="HBIQ01066227">
    <property type="protein sequence ID" value="CAE0571770.1"/>
    <property type="molecule type" value="Transcribed_RNA"/>
</dbReference>
<evidence type="ECO:0000256" key="2">
    <source>
        <dbReference type="SAM" id="Phobius"/>
    </source>
</evidence>
<accession>A0A7S3T2E9</accession>
<keyword evidence="2" id="KW-1133">Transmembrane helix</keyword>